<reference evidence="1" key="1">
    <citation type="journal article" date="2021" name="New Phytol.">
        <title>Evolutionary innovations through gain and loss of genes in the ectomycorrhizal Boletales.</title>
        <authorList>
            <person name="Wu G."/>
            <person name="Miyauchi S."/>
            <person name="Morin E."/>
            <person name="Kuo A."/>
            <person name="Drula E."/>
            <person name="Varga T."/>
            <person name="Kohler A."/>
            <person name="Feng B."/>
            <person name="Cao Y."/>
            <person name="Lipzen A."/>
            <person name="Daum C."/>
            <person name="Hundley H."/>
            <person name="Pangilinan J."/>
            <person name="Johnson J."/>
            <person name="Barry K."/>
            <person name="LaButti K."/>
            <person name="Ng V."/>
            <person name="Ahrendt S."/>
            <person name="Min B."/>
            <person name="Choi I.G."/>
            <person name="Park H."/>
            <person name="Plett J.M."/>
            <person name="Magnuson J."/>
            <person name="Spatafora J.W."/>
            <person name="Nagy L.G."/>
            <person name="Henrissat B."/>
            <person name="Grigoriev I.V."/>
            <person name="Yang Z.L."/>
            <person name="Xu J."/>
            <person name="Martin F.M."/>
        </authorList>
    </citation>
    <scope>NUCLEOTIDE SEQUENCE</scope>
    <source>
        <strain evidence="1">KUC20120723A-06</strain>
    </source>
</reference>
<name>A0ACB8BMH7_9AGAM</name>
<accession>A0ACB8BMH7</accession>
<sequence length="119" mass="12750">FVTHYLPHRDDIELSQLRQHQHPNDTSGLDVIFPSELTIYPFALPSLAAPPYSSALSGRCSHISVLEVEAVAAAVAGEGRGQALSVEDQEVFNEKAASMLDDRTLETAGEDSGEDGLDG</sequence>
<keyword evidence="2" id="KW-1185">Reference proteome</keyword>
<comment type="caution">
    <text evidence="1">The sequence shown here is derived from an EMBL/GenBank/DDBJ whole genome shotgun (WGS) entry which is preliminary data.</text>
</comment>
<evidence type="ECO:0000313" key="2">
    <source>
        <dbReference type="Proteomes" id="UP000790709"/>
    </source>
</evidence>
<organism evidence="1 2">
    <name type="scientific">Leucogyrophana mollusca</name>
    <dbReference type="NCBI Taxonomy" id="85980"/>
    <lineage>
        <taxon>Eukaryota</taxon>
        <taxon>Fungi</taxon>
        <taxon>Dikarya</taxon>
        <taxon>Basidiomycota</taxon>
        <taxon>Agaricomycotina</taxon>
        <taxon>Agaricomycetes</taxon>
        <taxon>Agaricomycetidae</taxon>
        <taxon>Boletales</taxon>
        <taxon>Boletales incertae sedis</taxon>
        <taxon>Leucogyrophana</taxon>
    </lineage>
</organism>
<feature type="non-terminal residue" evidence="1">
    <location>
        <position position="1"/>
    </location>
</feature>
<protein>
    <submittedName>
        <fullName evidence="1">Uncharacterized protein</fullName>
    </submittedName>
</protein>
<dbReference type="Proteomes" id="UP000790709">
    <property type="component" value="Unassembled WGS sequence"/>
</dbReference>
<gene>
    <name evidence="1" type="ORF">BV22DRAFT_1046519</name>
</gene>
<evidence type="ECO:0000313" key="1">
    <source>
        <dbReference type="EMBL" id="KAH7925763.1"/>
    </source>
</evidence>
<dbReference type="EMBL" id="MU266395">
    <property type="protein sequence ID" value="KAH7925763.1"/>
    <property type="molecule type" value="Genomic_DNA"/>
</dbReference>
<proteinExistence type="predicted"/>